<evidence type="ECO:0000256" key="1">
    <source>
        <dbReference type="SAM" id="MobiDB-lite"/>
    </source>
</evidence>
<feature type="transmembrane region" description="Helical" evidence="2">
    <location>
        <begin position="255"/>
        <end position="272"/>
    </location>
</feature>
<name>A0A1Y1W6T2_9FUNG</name>
<gene>
    <name evidence="3" type="ORF">DL89DRAFT_293659</name>
</gene>
<feature type="compositionally biased region" description="Low complexity" evidence="1">
    <location>
        <begin position="645"/>
        <end position="654"/>
    </location>
</feature>
<evidence type="ECO:0000313" key="4">
    <source>
        <dbReference type="Proteomes" id="UP000193922"/>
    </source>
</evidence>
<organism evidence="3 4">
    <name type="scientific">Linderina pennispora</name>
    <dbReference type="NCBI Taxonomy" id="61395"/>
    <lineage>
        <taxon>Eukaryota</taxon>
        <taxon>Fungi</taxon>
        <taxon>Fungi incertae sedis</taxon>
        <taxon>Zoopagomycota</taxon>
        <taxon>Kickxellomycotina</taxon>
        <taxon>Kickxellomycetes</taxon>
        <taxon>Kickxellales</taxon>
        <taxon>Kickxellaceae</taxon>
        <taxon>Linderina</taxon>
    </lineage>
</organism>
<keyword evidence="4" id="KW-1185">Reference proteome</keyword>
<proteinExistence type="predicted"/>
<feature type="transmembrane region" description="Helical" evidence="2">
    <location>
        <begin position="6"/>
        <end position="24"/>
    </location>
</feature>
<dbReference type="GeneID" id="63807058"/>
<feature type="transmembrane region" description="Helical" evidence="2">
    <location>
        <begin position="215"/>
        <end position="235"/>
    </location>
</feature>
<feature type="transmembrane region" description="Helical" evidence="2">
    <location>
        <begin position="136"/>
        <end position="153"/>
    </location>
</feature>
<feature type="region of interest" description="Disordered" evidence="1">
    <location>
        <begin position="709"/>
        <end position="738"/>
    </location>
</feature>
<feature type="region of interest" description="Disordered" evidence="1">
    <location>
        <begin position="804"/>
        <end position="833"/>
    </location>
</feature>
<feature type="transmembrane region" description="Helical" evidence="2">
    <location>
        <begin position="95"/>
        <end position="115"/>
    </location>
</feature>
<feature type="transmembrane region" description="Helical" evidence="2">
    <location>
        <begin position="159"/>
        <end position="177"/>
    </location>
</feature>
<comment type="caution">
    <text evidence="3">The sequence shown here is derived from an EMBL/GenBank/DDBJ whole genome shotgun (WGS) entry which is preliminary data.</text>
</comment>
<keyword evidence="2" id="KW-0812">Transmembrane</keyword>
<feature type="region of interest" description="Disordered" evidence="1">
    <location>
        <begin position="553"/>
        <end position="613"/>
    </location>
</feature>
<dbReference type="OrthoDB" id="5566178at2759"/>
<evidence type="ECO:0000313" key="3">
    <source>
        <dbReference type="EMBL" id="ORX69239.1"/>
    </source>
</evidence>
<feature type="region of interest" description="Disordered" evidence="1">
    <location>
        <begin position="471"/>
        <end position="493"/>
    </location>
</feature>
<dbReference type="RefSeq" id="XP_040742971.1">
    <property type="nucleotide sequence ID" value="XM_040890410.1"/>
</dbReference>
<feature type="compositionally biased region" description="Basic residues" evidence="1">
    <location>
        <begin position="659"/>
        <end position="668"/>
    </location>
</feature>
<evidence type="ECO:0000256" key="2">
    <source>
        <dbReference type="SAM" id="Phobius"/>
    </source>
</evidence>
<dbReference type="EMBL" id="MCFD01000008">
    <property type="protein sequence ID" value="ORX69239.1"/>
    <property type="molecule type" value="Genomic_DNA"/>
</dbReference>
<reference evidence="3 4" key="1">
    <citation type="submission" date="2016-07" db="EMBL/GenBank/DDBJ databases">
        <title>Pervasive Adenine N6-methylation of Active Genes in Fungi.</title>
        <authorList>
            <consortium name="DOE Joint Genome Institute"/>
            <person name="Mondo S.J."/>
            <person name="Dannebaum R.O."/>
            <person name="Kuo R.C."/>
            <person name="Labutti K."/>
            <person name="Haridas S."/>
            <person name="Kuo A."/>
            <person name="Salamov A."/>
            <person name="Ahrendt S.R."/>
            <person name="Lipzen A."/>
            <person name="Sullivan W."/>
            <person name="Andreopoulos W.B."/>
            <person name="Clum A."/>
            <person name="Lindquist E."/>
            <person name="Daum C."/>
            <person name="Ramamoorthy G.K."/>
            <person name="Gryganskyi A."/>
            <person name="Culley D."/>
            <person name="Magnuson J.K."/>
            <person name="James T.Y."/>
            <person name="O'Malley M.A."/>
            <person name="Stajich J.E."/>
            <person name="Spatafora J.W."/>
            <person name="Visel A."/>
            <person name="Grigoriev I.V."/>
        </authorList>
    </citation>
    <scope>NUCLEOTIDE SEQUENCE [LARGE SCALE GENOMIC DNA]</scope>
    <source>
        <strain evidence="3 4">ATCC 12442</strain>
    </source>
</reference>
<keyword evidence="2" id="KW-1133">Transmembrane helix</keyword>
<accession>A0A1Y1W6T2</accession>
<feature type="transmembrane region" description="Helical" evidence="2">
    <location>
        <begin position="44"/>
        <end position="62"/>
    </location>
</feature>
<sequence>MNLSGLSYLQFLLVDAFVTLYLFWRIHETGSWSAINPLSASRSAARMLAYYFCLIAMALFMGRDGIMAAQELQDVESVSRIGLSGPAGIRQGLRLWTFGMAFLFLALGLVMLNWSSHSVKQVLGDNSPLGDVPGKALAGFGLASFIFTIVAHFVANARLAISCFMLVFLGAMIWVLLRRLQVAATDRPQYRQTPLLNVIYLLEVQTLDYMKHSGILLALSMFAFVLMFMAFDISYLTPGQTVQRRLAGGNTTTGIGTLITAVIAIIVTSMLEKVETMDSKNRATFLGNSRPATAKKSIRPGQQLFSKSRSRMHSNVSEAKAPLVQSAAMDQSDVDSTGNYLKHIPYIDRMTRENSFFGQGPWSAQIAQSNHESSHTSSVVIPGTPQQLEQLVRSNTGSNIVSAEARQDMMRQSVLNNSSALFSESEASGSRYGYPHPNNSSLVQSSVNESGMVYPPSVLPPSANLVLKSMSTTNSGHPSTYDSNPSVRSNQLPPTIGQRQISAQNGQLPMFPYSSAAAAYTNDGFSITAHRDSNPHLPSDSEQTVITTAVLRPPLSKRDSQLSDRVSSFAPETYQYDPITAGEGAHSSETTNPFSTLPRPESKSSERPASGQISTAAALSLTSISTAVVSDMSVANPSPSPPLIPIKSSPSKGPVLIRKGSRASARRKNTLDRSGSFKRHNRSHGDMNVILTNNTLLEADDEHTGCAWRYDSDKRDSSTVGRMGPDGPPPPPNVDQADSTRSLYMQSLTSMQMNRNSDLFSSIGSMHTGATSDAFFTPDSSMAQINIMDGPSIARILSNTSQYSTLSSGRAPPNARLPTIDERPYSAPSKQADDSKDIIHGEIITTSLRRAETLRKAVATDVSAIDVSGTSGSTAPSEPVGSVGDLISAMPVPSAVTSPTTTQGRALL</sequence>
<dbReference type="Proteomes" id="UP000193922">
    <property type="component" value="Unassembled WGS sequence"/>
</dbReference>
<keyword evidence="2" id="KW-0472">Membrane</keyword>
<feature type="region of interest" description="Disordered" evidence="1">
    <location>
        <begin position="633"/>
        <end position="683"/>
    </location>
</feature>
<protein>
    <submittedName>
        <fullName evidence="3">Uncharacterized protein</fullName>
    </submittedName>
</protein>
<dbReference type="AlphaFoldDB" id="A0A1Y1W6T2"/>